<keyword evidence="8" id="KW-1133">Transmembrane helix</keyword>
<dbReference type="EMBL" id="JAUJFL010000012">
    <property type="protein sequence ID" value="KAK2596070.1"/>
    <property type="molecule type" value="Genomic_DNA"/>
</dbReference>
<evidence type="ECO:0000256" key="5">
    <source>
        <dbReference type="ARBA" id="ARBA00022723"/>
    </source>
</evidence>
<evidence type="ECO:0000256" key="3">
    <source>
        <dbReference type="ARBA" id="ARBA00010617"/>
    </source>
</evidence>
<keyword evidence="5 7" id="KW-0479">Metal-binding</keyword>
<feature type="transmembrane region" description="Helical" evidence="8">
    <location>
        <begin position="440"/>
        <end position="464"/>
    </location>
</feature>
<dbReference type="SFLD" id="SFLDG01020">
    <property type="entry name" value="Terpene_Cyclase_Like_2"/>
    <property type="match status" value="1"/>
</dbReference>
<dbReference type="GO" id="GO:0005506">
    <property type="term" value="F:iron ion binding"/>
    <property type="evidence" value="ECO:0007669"/>
    <property type="project" value="InterPro"/>
</dbReference>
<dbReference type="InterPro" id="IPR050121">
    <property type="entry name" value="Cytochrome_P450_monoxygenase"/>
</dbReference>
<dbReference type="Gene3D" id="1.10.630.10">
    <property type="entry name" value="Cytochrome P450"/>
    <property type="match status" value="1"/>
</dbReference>
<dbReference type="InterPro" id="IPR017972">
    <property type="entry name" value="Cyt_P450_CS"/>
</dbReference>
<dbReference type="CDD" id="cd11058">
    <property type="entry name" value="CYP60B-like"/>
    <property type="match status" value="1"/>
</dbReference>
<evidence type="ECO:0000256" key="8">
    <source>
        <dbReference type="SAM" id="Phobius"/>
    </source>
</evidence>
<dbReference type="Gene3D" id="1.10.600.10">
    <property type="entry name" value="Farnesyl Diphosphate Synthase"/>
    <property type="match status" value="1"/>
</dbReference>
<evidence type="ECO:0000256" key="6">
    <source>
        <dbReference type="ARBA" id="ARBA00023004"/>
    </source>
</evidence>
<dbReference type="InterPro" id="IPR002401">
    <property type="entry name" value="Cyt_P450_E_grp-I"/>
</dbReference>
<comment type="cofactor">
    <cofactor evidence="1 7">
        <name>heme</name>
        <dbReference type="ChEBI" id="CHEBI:30413"/>
    </cofactor>
</comment>
<keyword evidence="8" id="KW-0472">Membrane</keyword>
<dbReference type="Proteomes" id="UP001265746">
    <property type="component" value="Unassembled WGS sequence"/>
</dbReference>
<reference evidence="9" key="1">
    <citation type="submission" date="2023-06" db="EMBL/GenBank/DDBJ databases">
        <authorList>
            <person name="Noh H."/>
        </authorList>
    </citation>
    <scope>NUCLEOTIDE SEQUENCE</scope>
    <source>
        <strain evidence="9">DUCC20226</strain>
    </source>
</reference>
<keyword evidence="10" id="KW-1185">Reference proteome</keyword>
<proteinExistence type="inferred from homology"/>
<dbReference type="GO" id="GO:0020037">
    <property type="term" value="F:heme binding"/>
    <property type="evidence" value="ECO:0007669"/>
    <property type="project" value="InterPro"/>
</dbReference>
<dbReference type="GO" id="GO:0004497">
    <property type="term" value="F:monooxygenase activity"/>
    <property type="evidence" value="ECO:0007669"/>
    <property type="project" value="InterPro"/>
</dbReference>
<evidence type="ECO:0000313" key="10">
    <source>
        <dbReference type="Proteomes" id="UP001265746"/>
    </source>
</evidence>
<dbReference type="AlphaFoldDB" id="A0AAD9S3M9"/>
<dbReference type="SFLD" id="SFLDS00005">
    <property type="entry name" value="Isoprenoid_Synthase_Type_I"/>
    <property type="match status" value="1"/>
</dbReference>
<dbReference type="Pfam" id="PF19086">
    <property type="entry name" value="Terpene_syn_C_2"/>
    <property type="match status" value="1"/>
</dbReference>
<evidence type="ECO:0000256" key="2">
    <source>
        <dbReference type="ARBA" id="ARBA00006333"/>
    </source>
</evidence>
<dbReference type="GO" id="GO:0016705">
    <property type="term" value="F:oxidoreductase activity, acting on paired donors, with incorporation or reduction of molecular oxygen"/>
    <property type="evidence" value="ECO:0007669"/>
    <property type="project" value="InterPro"/>
</dbReference>
<comment type="similarity">
    <text evidence="2">Belongs to the terpene synthase family.</text>
</comment>
<dbReference type="InterPro" id="IPR034686">
    <property type="entry name" value="Terpene_cyclase-like_2"/>
</dbReference>
<evidence type="ECO:0000256" key="1">
    <source>
        <dbReference type="ARBA" id="ARBA00001971"/>
    </source>
</evidence>
<dbReference type="PRINTS" id="PR00463">
    <property type="entry name" value="EP450I"/>
</dbReference>
<evidence type="ECO:0000256" key="4">
    <source>
        <dbReference type="ARBA" id="ARBA00022617"/>
    </source>
</evidence>
<protein>
    <submittedName>
        <fullName evidence="9">Uncharacterized protein</fullName>
    </submittedName>
</protein>
<comment type="similarity">
    <text evidence="3">Belongs to the cytochrome P450 family.</text>
</comment>
<keyword evidence="6 7" id="KW-0408">Iron</keyword>
<dbReference type="Pfam" id="PF00067">
    <property type="entry name" value="p450"/>
    <property type="match status" value="1"/>
</dbReference>
<dbReference type="PROSITE" id="PS00086">
    <property type="entry name" value="CYTOCHROME_P450"/>
    <property type="match status" value="1"/>
</dbReference>
<dbReference type="GO" id="GO:0008299">
    <property type="term" value="P:isoprenoid biosynthetic process"/>
    <property type="evidence" value="ECO:0007669"/>
    <property type="project" value="UniProtKB-ARBA"/>
</dbReference>
<dbReference type="PANTHER" id="PTHR24305:SF210">
    <property type="entry name" value="CYTOCHROME P450 MONOOXYGENASE ASQL-RELATED"/>
    <property type="match status" value="1"/>
</dbReference>
<dbReference type="GO" id="GO:0010333">
    <property type="term" value="F:terpene synthase activity"/>
    <property type="evidence" value="ECO:0007669"/>
    <property type="project" value="InterPro"/>
</dbReference>
<name>A0AAD9S3M9_PHOAM</name>
<comment type="caution">
    <text evidence="9">The sequence shown here is derived from an EMBL/GenBank/DDBJ whole genome shotgun (WGS) entry which is preliminary data.</text>
</comment>
<dbReference type="SUPFAM" id="SSF48264">
    <property type="entry name" value="Cytochrome P450"/>
    <property type="match status" value="1"/>
</dbReference>
<gene>
    <name evidence="9" type="ORF">N8I77_013577</name>
</gene>
<keyword evidence="4 7" id="KW-0349">Heme</keyword>
<dbReference type="InterPro" id="IPR036396">
    <property type="entry name" value="Cyt_P450_sf"/>
</dbReference>
<dbReference type="PRINTS" id="PR00385">
    <property type="entry name" value="P450"/>
</dbReference>
<keyword evidence="8" id="KW-0812">Transmembrane</keyword>
<dbReference type="InterPro" id="IPR008949">
    <property type="entry name" value="Isoprenoid_synthase_dom_sf"/>
</dbReference>
<feature type="binding site" description="axial binding residue" evidence="7">
    <location>
        <position position="868"/>
    </location>
    <ligand>
        <name>heme</name>
        <dbReference type="ChEBI" id="CHEBI:30413"/>
    </ligand>
    <ligandPart>
        <name>Fe</name>
        <dbReference type="ChEBI" id="CHEBI:18248"/>
    </ligandPart>
</feature>
<dbReference type="PANTHER" id="PTHR24305">
    <property type="entry name" value="CYTOCHROME P450"/>
    <property type="match status" value="1"/>
</dbReference>
<evidence type="ECO:0000256" key="7">
    <source>
        <dbReference type="PIRSR" id="PIRSR602401-1"/>
    </source>
</evidence>
<accession>A0AAD9S3M9</accession>
<dbReference type="InterPro" id="IPR001128">
    <property type="entry name" value="Cyt_P450"/>
</dbReference>
<dbReference type="SUPFAM" id="SSF48576">
    <property type="entry name" value="Terpenoid synthases"/>
    <property type="match status" value="1"/>
</dbReference>
<organism evidence="9 10">
    <name type="scientific">Phomopsis amygdali</name>
    <name type="common">Fusicoccum amygdali</name>
    <dbReference type="NCBI Taxonomy" id="1214568"/>
    <lineage>
        <taxon>Eukaryota</taxon>
        <taxon>Fungi</taxon>
        <taxon>Dikarya</taxon>
        <taxon>Ascomycota</taxon>
        <taxon>Pezizomycotina</taxon>
        <taxon>Sordariomycetes</taxon>
        <taxon>Sordariomycetidae</taxon>
        <taxon>Diaporthales</taxon>
        <taxon>Diaporthaceae</taxon>
        <taxon>Diaporthe</taxon>
    </lineage>
</organism>
<evidence type="ECO:0000313" key="9">
    <source>
        <dbReference type="EMBL" id="KAK2596070.1"/>
    </source>
</evidence>
<sequence>MSVFDMYDTSSFGEGDLLSSGSSHVSSCPTPNSELGSVLELEKLHIAMPSSFVRVPDFFTSIMAMDPIVNPNYFAAKAKGDRWIARHMGFDKATAAKNAQADLCFLASIWSATASEDRLLMMLDWNHWVFLFDDEFDEGRLKDDPVAAAEEVKQTLAIMEGQSTRYTPDSNPIRYIFQTCWDRLRAGSSPEMQQRWIDQHKRYFEQLLVQVDQEVRGENFTRDIDAYMNLRRGTIGVYPAIALAEYGGDIRVPQQVYDHPSLQKIMQISADLVILVNDVLSYRKDLELGVENNLISLLMKRDQFSAQQAIDKIGEMTNDCYRQWYLALAGLPSYGERIDREVTKFVEVCRAMAHGNLYWSFQTGRFLGTEGHDVHETGLMQLPPDIVSAPTIEPGEATPVQIQPYTEVDPYVEYLSDSTGNHPDIKSGLFFRLFSTLSNMFGSLLLLLVASVVLYYIATAIYCVTLHPLASLPGPRLCAFSRIPYWYVSINGDDVAWMKRLHDQYGPAVRFGPTDLSYASAQAWQDIHGQKPQEKALEFFPPPINGVAPMLTTTYENHVRMRRLFSPAFSARSLKQQEPLFRKFTDLLMYKLSEVGEDGKRPLDLAQLLNFATFDVMAELTFGQNLGMLAKNEYSPWVTAIVESLKLLPVMAMINYYPILTALFARFEPKFIREQRRNHCMMSQDLVNKRLEDGSNQPDVWNLVIQEQEKGLTLGEMHSNSENFMLAGSETTATLLSGTIFYLFKDPRRFETLIEEVRNSFRSQDDINFESLGSLKYLNACLKEGLRVYPPVPIGSPRVVLEGGQMILGEWIPAETRVSVHHWSTYHSEANFTDADSFIPERWLGTDPKYADDSFNSHQPFGFGPRNCIGQNMAMHEMRLLLATLLFKFDLELCEGCENWATQKSYALWIKQPLKVRVKPVEARESMLN</sequence>